<dbReference type="CDD" id="cd06193">
    <property type="entry name" value="siderophore_interacting"/>
    <property type="match status" value="1"/>
</dbReference>
<dbReference type="OrthoDB" id="3211041at2"/>
<comment type="caution">
    <text evidence="5">The sequence shown here is derived from an EMBL/GenBank/DDBJ whole genome shotgun (WGS) entry which is preliminary data.</text>
</comment>
<dbReference type="InterPro" id="IPR012967">
    <property type="entry name" value="COMT_dimerisation"/>
</dbReference>
<dbReference type="PROSITE" id="PS51683">
    <property type="entry name" value="SAM_OMT_II"/>
    <property type="match status" value="1"/>
</dbReference>
<keyword evidence="6" id="KW-1185">Reference proteome</keyword>
<dbReference type="GO" id="GO:0016491">
    <property type="term" value="F:oxidoreductase activity"/>
    <property type="evidence" value="ECO:0007669"/>
    <property type="project" value="InterPro"/>
</dbReference>
<dbReference type="RefSeq" id="WP_070195892.1">
    <property type="nucleotide sequence ID" value="NZ_LJGU01000114.1"/>
</dbReference>
<dbReference type="Pfam" id="PF04954">
    <property type="entry name" value="SIP"/>
    <property type="match status" value="1"/>
</dbReference>
<reference evidence="5 6" key="1">
    <citation type="journal article" date="2016" name="Front. Microbiol.">
        <title>Comparative Genomics Analysis of Streptomyces Species Reveals Their Adaptation to the Marine Environment and Their Diversity at the Genomic Level.</title>
        <authorList>
            <person name="Tian X."/>
            <person name="Zhang Z."/>
            <person name="Yang T."/>
            <person name="Chen M."/>
            <person name="Li J."/>
            <person name="Chen F."/>
            <person name="Yang J."/>
            <person name="Li W."/>
            <person name="Zhang B."/>
            <person name="Zhang Z."/>
            <person name="Wu J."/>
            <person name="Zhang C."/>
            <person name="Long L."/>
            <person name="Xiao J."/>
        </authorList>
    </citation>
    <scope>NUCLEOTIDE SEQUENCE [LARGE SCALE GENOMIC DNA]</scope>
    <source>
        <strain evidence="5 6">SCSIO 02100</strain>
    </source>
</reference>
<evidence type="ECO:0000256" key="1">
    <source>
        <dbReference type="ARBA" id="ARBA00022603"/>
    </source>
</evidence>
<accession>A0A1E7KJV3</accession>
<dbReference type="Gene3D" id="1.10.287.1350">
    <property type="match status" value="1"/>
</dbReference>
<dbReference type="InterPro" id="IPR036388">
    <property type="entry name" value="WH-like_DNA-bd_sf"/>
</dbReference>
<dbReference type="PATRIC" id="fig|1075402.3.peg.4404"/>
<dbReference type="Proteomes" id="UP000176101">
    <property type="component" value="Unassembled WGS sequence"/>
</dbReference>
<dbReference type="GO" id="GO:0046983">
    <property type="term" value="F:protein dimerization activity"/>
    <property type="evidence" value="ECO:0007669"/>
    <property type="project" value="InterPro"/>
</dbReference>
<evidence type="ECO:0000256" key="2">
    <source>
        <dbReference type="ARBA" id="ARBA00022679"/>
    </source>
</evidence>
<dbReference type="InterPro" id="IPR036390">
    <property type="entry name" value="WH_DNA-bd_sf"/>
</dbReference>
<dbReference type="Pfam" id="PF00891">
    <property type="entry name" value="Methyltransf_2"/>
    <property type="match status" value="1"/>
</dbReference>
<dbReference type="SUPFAM" id="SSF53335">
    <property type="entry name" value="S-adenosyl-L-methionine-dependent methyltransferases"/>
    <property type="match status" value="1"/>
</dbReference>
<dbReference type="EMBL" id="LJGU01000114">
    <property type="protein sequence ID" value="OEV04146.1"/>
    <property type="molecule type" value="Genomic_DNA"/>
</dbReference>
<dbReference type="InterPro" id="IPR039261">
    <property type="entry name" value="FNR_nucleotide-bd"/>
</dbReference>
<protein>
    <recommendedName>
        <fullName evidence="4">FAD-binding FR-type domain-containing protein</fullName>
    </recommendedName>
</protein>
<dbReference type="Gene3D" id="3.40.50.150">
    <property type="entry name" value="Vaccinia Virus protein VP39"/>
    <property type="match status" value="1"/>
</dbReference>
<dbReference type="InterPro" id="IPR013113">
    <property type="entry name" value="SIP_FAD-bd"/>
</dbReference>
<dbReference type="InterPro" id="IPR029063">
    <property type="entry name" value="SAM-dependent_MTases_sf"/>
</dbReference>
<keyword evidence="2" id="KW-0808">Transferase</keyword>
<sequence length="606" mass="66734">MAGPEHQPYPIYVRELEVLAAFDVTPMMRRVVLTGDQLGAFRHNGYAVEPFRTENADDHVKLVILDAPDSVSAASSPSDAPALTPPAQADGHLDWTREALGRARDYTPRRYDPEQRRLELDFVRHDGGLAAEWAQRVAPGQRVHVAGPRGTTVLPDGIDWYFLVGDETALPAIARRIEELPPDTPVTAVVSVPSASEEQTFAHSTDLHLSWVHRDTAGPDALMTAVRAAPWRDGQVYAWAAGEAGMLRPLRHWFKQDKGVAPGFTDIAGYWRAGQTQQEMGEALHTLHHMTDLGVPYAVRAAVTLDLAEHVADGHRTVAALAKVMDVTPGGLNRLLRVLAHEGLLSLDTETVGLTPFGTVLLEDAAHTRLDRRNGYSRLDDSWPGLSHTLRTGTSAFVYEKGHDFWAELASEERLNRTFDDVLSHWTSLWSPPAVRQLALTDEHVLDIGGGTGALLGRILTAYPRTTGTLLDLPSTAERGRAELAERGLAERVHIAAQSFFEVLPDDADVYLLAQVLHDWPDLESVALLRRVAQAAGERRIALVERISGEDDDEHDALFDLLMHAVFASGERTLDDWTGLARQAGLRLAGTTRLRENLFMIELRAS</sequence>
<dbReference type="InterPro" id="IPR001077">
    <property type="entry name" value="COMT_C"/>
</dbReference>
<dbReference type="InterPro" id="IPR017927">
    <property type="entry name" value="FAD-bd_FR_type"/>
</dbReference>
<dbReference type="Gene3D" id="3.40.50.80">
    <property type="entry name" value="Nucleotide-binding domain of ferredoxin-NADP reductase (FNR) module"/>
    <property type="match status" value="1"/>
</dbReference>
<dbReference type="InterPro" id="IPR017938">
    <property type="entry name" value="Riboflavin_synthase-like_b-brl"/>
</dbReference>
<feature type="domain" description="FAD-binding FR-type" evidence="4">
    <location>
        <begin position="6"/>
        <end position="155"/>
    </location>
</feature>
<dbReference type="GO" id="GO:0008171">
    <property type="term" value="F:O-methyltransferase activity"/>
    <property type="evidence" value="ECO:0007669"/>
    <property type="project" value="InterPro"/>
</dbReference>
<dbReference type="SUPFAM" id="SSF46785">
    <property type="entry name" value="Winged helix' DNA-binding domain"/>
    <property type="match status" value="1"/>
</dbReference>
<dbReference type="InterPro" id="IPR007037">
    <property type="entry name" value="SIP_rossman_dom"/>
</dbReference>
<keyword evidence="1" id="KW-0489">Methyltransferase</keyword>
<evidence type="ECO:0000313" key="5">
    <source>
        <dbReference type="EMBL" id="OEV04146.1"/>
    </source>
</evidence>
<evidence type="ECO:0000256" key="3">
    <source>
        <dbReference type="ARBA" id="ARBA00022691"/>
    </source>
</evidence>
<name>A0A1E7KJV3_9ACTN</name>
<dbReference type="Pfam" id="PF08100">
    <property type="entry name" value="Dimerisation"/>
    <property type="match status" value="1"/>
</dbReference>
<gene>
    <name evidence="5" type="ORF">AN216_07985</name>
</gene>
<dbReference type="SUPFAM" id="SSF63380">
    <property type="entry name" value="Riboflavin synthase domain-like"/>
    <property type="match status" value="1"/>
</dbReference>
<dbReference type="Pfam" id="PF08021">
    <property type="entry name" value="FAD_binding_9"/>
    <property type="match status" value="1"/>
</dbReference>
<keyword evidence="3" id="KW-0949">S-adenosyl-L-methionine</keyword>
<dbReference type="AlphaFoldDB" id="A0A1E7KJV3"/>
<dbReference type="PROSITE" id="PS51384">
    <property type="entry name" value="FAD_FR"/>
    <property type="match status" value="1"/>
</dbReference>
<evidence type="ECO:0000313" key="6">
    <source>
        <dbReference type="Proteomes" id="UP000176101"/>
    </source>
</evidence>
<dbReference type="PANTHER" id="PTHR30157">
    <property type="entry name" value="FERRIC REDUCTASE, NADPH-DEPENDENT"/>
    <property type="match status" value="1"/>
</dbReference>
<organism evidence="5 6">
    <name type="scientific">Streptomyces oceani</name>
    <dbReference type="NCBI Taxonomy" id="1075402"/>
    <lineage>
        <taxon>Bacteria</taxon>
        <taxon>Bacillati</taxon>
        <taxon>Actinomycetota</taxon>
        <taxon>Actinomycetes</taxon>
        <taxon>Kitasatosporales</taxon>
        <taxon>Streptomycetaceae</taxon>
        <taxon>Streptomyces</taxon>
    </lineage>
</organism>
<dbReference type="Gene3D" id="1.10.10.10">
    <property type="entry name" value="Winged helix-like DNA-binding domain superfamily/Winged helix DNA-binding domain"/>
    <property type="match status" value="1"/>
</dbReference>
<dbReference type="InterPro" id="IPR039374">
    <property type="entry name" value="SIP_fam"/>
</dbReference>
<dbReference type="GO" id="GO:0032259">
    <property type="term" value="P:methylation"/>
    <property type="evidence" value="ECO:0007669"/>
    <property type="project" value="UniProtKB-KW"/>
</dbReference>
<proteinExistence type="predicted"/>
<dbReference type="Gene3D" id="2.40.30.10">
    <property type="entry name" value="Translation factors"/>
    <property type="match status" value="1"/>
</dbReference>
<dbReference type="InterPro" id="IPR016461">
    <property type="entry name" value="COMT-like"/>
</dbReference>
<dbReference type="PANTHER" id="PTHR30157:SF0">
    <property type="entry name" value="NADPH-DEPENDENT FERRIC-CHELATE REDUCTASE"/>
    <property type="match status" value="1"/>
</dbReference>
<dbReference type="STRING" id="1075402.AN216_07985"/>
<evidence type="ECO:0000259" key="4">
    <source>
        <dbReference type="PROSITE" id="PS51384"/>
    </source>
</evidence>